<organism evidence="2 3">
    <name type="scientific">Chitiniphilus shinanonensis</name>
    <dbReference type="NCBI Taxonomy" id="553088"/>
    <lineage>
        <taxon>Bacteria</taxon>
        <taxon>Pseudomonadati</taxon>
        <taxon>Pseudomonadota</taxon>
        <taxon>Betaproteobacteria</taxon>
        <taxon>Neisseriales</taxon>
        <taxon>Chitinibacteraceae</taxon>
        <taxon>Chitiniphilus</taxon>
    </lineage>
</organism>
<keyword evidence="3" id="KW-1185">Reference proteome</keyword>
<accession>A0ABQ6BWD3</accession>
<evidence type="ECO:0000259" key="1">
    <source>
        <dbReference type="Pfam" id="PF12146"/>
    </source>
</evidence>
<dbReference type="InterPro" id="IPR022742">
    <property type="entry name" value="Hydrolase_4"/>
</dbReference>
<dbReference type="PANTHER" id="PTHR43265">
    <property type="entry name" value="ESTERASE ESTD"/>
    <property type="match status" value="1"/>
</dbReference>
<sequence length="247" mass="26385">MPTPNVVFDDQGVPLTGSIDVPDTGIGRDVLLLMHGFTGHRMELAYFFVDLGRRLAARGVTVYRFDFRGCGESGGRFVDISVADQIRQIEALMHWLRERHPEARLHLAGFSMGGLAAAHATARGAAPATLTLIAPAGNLKDVVQRNCDAGVALADGTVDLLALPIGPTLRDELANLDTYAGLARIDVPTLVIQGSADAAVPLAVGRRIAQTIPGARWHEVPDADHIFGRIAARDALARAMLARMSLE</sequence>
<dbReference type="GO" id="GO:0016787">
    <property type="term" value="F:hydrolase activity"/>
    <property type="evidence" value="ECO:0007669"/>
    <property type="project" value="UniProtKB-KW"/>
</dbReference>
<dbReference type="SUPFAM" id="SSF53474">
    <property type="entry name" value="alpha/beta-Hydrolases"/>
    <property type="match status" value="1"/>
</dbReference>
<dbReference type="Pfam" id="PF12146">
    <property type="entry name" value="Hydrolase_4"/>
    <property type="match status" value="1"/>
</dbReference>
<proteinExistence type="predicted"/>
<dbReference type="PANTHER" id="PTHR43265:SF1">
    <property type="entry name" value="ESTERASE ESTD"/>
    <property type="match status" value="1"/>
</dbReference>
<dbReference type="EMBL" id="BSOZ01000066">
    <property type="protein sequence ID" value="GLS05809.1"/>
    <property type="molecule type" value="Genomic_DNA"/>
</dbReference>
<evidence type="ECO:0000313" key="3">
    <source>
        <dbReference type="Proteomes" id="UP001156836"/>
    </source>
</evidence>
<feature type="domain" description="Serine aminopeptidase S33" evidence="1">
    <location>
        <begin position="28"/>
        <end position="141"/>
    </location>
</feature>
<dbReference type="InterPro" id="IPR029058">
    <property type="entry name" value="AB_hydrolase_fold"/>
</dbReference>
<dbReference type="Gene3D" id="3.40.50.1820">
    <property type="entry name" value="alpha/beta hydrolase"/>
    <property type="match status" value="1"/>
</dbReference>
<gene>
    <name evidence="2" type="ORF">GCM10007860_29670</name>
</gene>
<dbReference type="Proteomes" id="UP001156836">
    <property type="component" value="Unassembled WGS sequence"/>
</dbReference>
<dbReference type="RefSeq" id="WP_018748894.1">
    <property type="nucleotide sequence ID" value="NZ_BSOZ01000066.1"/>
</dbReference>
<protein>
    <submittedName>
        <fullName evidence="2">Alpha/beta hydrolase</fullName>
    </submittedName>
</protein>
<comment type="caution">
    <text evidence="2">The sequence shown here is derived from an EMBL/GenBank/DDBJ whole genome shotgun (WGS) entry which is preliminary data.</text>
</comment>
<dbReference type="InterPro" id="IPR053145">
    <property type="entry name" value="AB_hydrolase_Est10"/>
</dbReference>
<keyword evidence="2" id="KW-0378">Hydrolase</keyword>
<name>A0ABQ6BWD3_9NEIS</name>
<evidence type="ECO:0000313" key="2">
    <source>
        <dbReference type="EMBL" id="GLS05809.1"/>
    </source>
</evidence>
<reference evidence="3" key="1">
    <citation type="journal article" date="2019" name="Int. J. Syst. Evol. Microbiol.">
        <title>The Global Catalogue of Microorganisms (GCM) 10K type strain sequencing project: providing services to taxonomists for standard genome sequencing and annotation.</title>
        <authorList>
            <consortium name="The Broad Institute Genomics Platform"/>
            <consortium name="The Broad Institute Genome Sequencing Center for Infectious Disease"/>
            <person name="Wu L."/>
            <person name="Ma J."/>
        </authorList>
    </citation>
    <scope>NUCLEOTIDE SEQUENCE [LARGE SCALE GENOMIC DNA]</scope>
    <source>
        <strain evidence="3">NBRC 104970</strain>
    </source>
</reference>